<name>A0A9P4NVF7_9PEZI</name>
<evidence type="ECO:0000313" key="2">
    <source>
        <dbReference type="EMBL" id="KAF2432420.1"/>
    </source>
</evidence>
<sequence length="353" mass="41867">MVSLRNRNAPLRHRVARVQYDGSRADEIKLCIIHPFRLPRTVKAHIDRKIEAYVPRHERTRVHKDAYFGGIDRALTPPLEAPVLVGPIFRKQRQRTFDQAQSPLFQLPAEIRVMIWRQAIGGYFIRIACDEGWDDGCGGAEKWWLFNLPLACRRIYHETIDLLYSTNILRLEDYSWTQDLNNWKVLPHRLECITAVILAGQRLYPPERKSELEFLNGRWEALQQFPKLQYLRIEIAFWRGGEKVFPHLDDLFDPFVRMTTPKHFHLIVSYRVTDVGEALKRKFRDTHCKLGLISVGYLRRPSPRMVTDPFRVWPLREKWIRDDPRPFGSEQCNMLEQRDWLETVSERLRNGQM</sequence>
<dbReference type="Pfam" id="PF24864">
    <property type="entry name" value="DUF7730"/>
    <property type="match status" value="1"/>
</dbReference>
<proteinExistence type="predicted"/>
<feature type="domain" description="DUF7730" evidence="1">
    <location>
        <begin position="142"/>
        <end position="277"/>
    </location>
</feature>
<accession>A0A9P4NVF7</accession>
<organism evidence="2 3">
    <name type="scientific">Tothia fuscella</name>
    <dbReference type="NCBI Taxonomy" id="1048955"/>
    <lineage>
        <taxon>Eukaryota</taxon>
        <taxon>Fungi</taxon>
        <taxon>Dikarya</taxon>
        <taxon>Ascomycota</taxon>
        <taxon>Pezizomycotina</taxon>
        <taxon>Dothideomycetes</taxon>
        <taxon>Pleosporomycetidae</taxon>
        <taxon>Venturiales</taxon>
        <taxon>Cylindrosympodiaceae</taxon>
        <taxon>Tothia</taxon>
    </lineage>
</organism>
<evidence type="ECO:0000313" key="3">
    <source>
        <dbReference type="Proteomes" id="UP000800235"/>
    </source>
</evidence>
<gene>
    <name evidence="2" type="ORF">EJ08DRAFT_695532</name>
</gene>
<dbReference type="EMBL" id="MU007026">
    <property type="protein sequence ID" value="KAF2432420.1"/>
    <property type="molecule type" value="Genomic_DNA"/>
</dbReference>
<evidence type="ECO:0000259" key="1">
    <source>
        <dbReference type="Pfam" id="PF24864"/>
    </source>
</evidence>
<dbReference type="OrthoDB" id="4757095at2759"/>
<keyword evidence="3" id="KW-1185">Reference proteome</keyword>
<dbReference type="AlphaFoldDB" id="A0A9P4NVF7"/>
<dbReference type="Proteomes" id="UP000800235">
    <property type="component" value="Unassembled WGS sequence"/>
</dbReference>
<protein>
    <recommendedName>
        <fullName evidence="1">DUF7730 domain-containing protein</fullName>
    </recommendedName>
</protein>
<dbReference type="PANTHER" id="PTHR38790">
    <property type="entry name" value="2EXR DOMAIN-CONTAINING PROTEIN-RELATED"/>
    <property type="match status" value="1"/>
</dbReference>
<dbReference type="InterPro" id="IPR056632">
    <property type="entry name" value="DUF7730"/>
</dbReference>
<reference evidence="2" key="1">
    <citation type="journal article" date="2020" name="Stud. Mycol.">
        <title>101 Dothideomycetes genomes: a test case for predicting lifestyles and emergence of pathogens.</title>
        <authorList>
            <person name="Haridas S."/>
            <person name="Albert R."/>
            <person name="Binder M."/>
            <person name="Bloem J."/>
            <person name="Labutti K."/>
            <person name="Salamov A."/>
            <person name="Andreopoulos B."/>
            <person name="Baker S."/>
            <person name="Barry K."/>
            <person name="Bills G."/>
            <person name="Bluhm B."/>
            <person name="Cannon C."/>
            <person name="Castanera R."/>
            <person name="Culley D."/>
            <person name="Daum C."/>
            <person name="Ezra D."/>
            <person name="Gonzalez J."/>
            <person name="Henrissat B."/>
            <person name="Kuo A."/>
            <person name="Liang C."/>
            <person name="Lipzen A."/>
            <person name="Lutzoni F."/>
            <person name="Magnuson J."/>
            <person name="Mondo S."/>
            <person name="Nolan M."/>
            <person name="Ohm R."/>
            <person name="Pangilinan J."/>
            <person name="Park H.-J."/>
            <person name="Ramirez L."/>
            <person name="Alfaro M."/>
            <person name="Sun H."/>
            <person name="Tritt A."/>
            <person name="Yoshinaga Y."/>
            <person name="Zwiers L.-H."/>
            <person name="Turgeon B."/>
            <person name="Goodwin S."/>
            <person name="Spatafora J."/>
            <person name="Crous P."/>
            <person name="Grigoriev I."/>
        </authorList>
    </citation>
    <scope>NUCLEOTIDE SEQUENCE</scope>
    <source>
        <strain evidence="2">CBS 130266</strain>
    </source>
</reference>
<comment type="caution">
    <text evidence="2">The sequence shown here is derived from an EMBL/GenBank/DDBJ whole genome shotgun (WGS) entry which is preliminary data.</text>
</comment>